<dbReference type="AlphaFoldDB" id="A0A835AKF8"/>
<dbReference type="EMBL" id="JACEFO010002349">
    <property type="protein sequence ID" value="KAF8664409.1"/>
    <property type="molecule type" value="Genomic_DNA"/>
</dbReference>
<keyword evidence="8" id="KW-0809">Transit peptide</keyword>
<dbReference type="GO" id="GO:0006417">
    <property type="term" value="P:regulation of translation"/>
    <property type="evidence" value="ECO:0007669"/>
    <property type="project" value="UniProtKB-KW"/>
</dbReference>
<dbReference type="Proteomes" id="UP000636709">
    <property type="component" value="Unassembled WGS sequence"/>
</dbReference>
<keyword evidence="4" id="KW-0934">Plastid</keyword>
<dbReference type="FunFam" id="1.25.40.10:FF:001770">
    <property type="entry name" value="Pentatricopeptide repeat-containing protein, chloroplastic isoform A"/>
    <property type="match status" value="1"/>
</dbReference>
<keyword evidence="12" id="KW-1185">Reference proteome</keyword>
<dbReference type="InterPro" id="IPR002885">
    <property type="entry name" value="PPR_rpt"/>
</dbReference>
<proteinExistence type="inferred from homology"/>
<evidence type="ECO:0000313" key="11">
    <source>
        <dbReference type="EMBL" id="KAF8664409.1"/>
    </source>
</evidence>
<accession>A0A835AKF8</accession>
<evidence type="ECO:0000256" key="9">
    <source>
        <dbReference type="PROSITE-ProRule" id="PRU00708"/>
    </source>
</evidence>
<dbReference type="SUPFAM" id="SSF81383">
    <property type="entry name" value="F-box domain"/>
    <property type="match status" value="1"/>
</dbReference>
<feature type="repeat" description="PPR" evidence="9">
    <location>
        <begin position="708"/>
        <end position="742"/>
    </location>
</feature>
<feature type="repeat" description="PPR" evidence="9">
    <location>
        <begin position="673"/>
        <end position="707"/>
    </location>
</feature>
<evidence type="ECO:0000256" key="2">
    <source>
        <dbReference type="ARBA" id="ARBA00007626"/>
    </source>
</evidence>
<dbReference type="GO" id="GO:0003729">
    <property type="term" value="F:mRNA binding"/>
    <property type="evidence" value="ECO:0007669"/>
    <property type="project" value="UniProtKB-ARBA"/>
</dbReference>
<evidence type="ECO:0000256" key="8">
    <source>
        <dbReference type="ARBA" id="ARBA00022946"/>
    </source>
</evidence>
<evidence type="ECO:0000256" key="4">
    <source>
        <dbReference type="ARBA" id="ARBA00022640"/>
    </source>
</evidence>
<reference evidence="11" key="1">
    <citation type="submission" date="2020-07" db="EMBL/GenBank/DDBJ databases">
        <title>Genome sequence and genetic diversity analysis of an under-domesticated orphan crop, white fonio (Digitaria exilis).</title>
        <authorList>
            <person name="Bennetzen J.L."/>
            <person name="Chen S."/>
            <person name="Ma X."/>
            <person name="Wang X."/>
            <person name="Yssel A.E.J."/>
            <person name="Chaluvadi S.R."/>
            <person name="Johnson M."/>
            <person name="Gangashetty P."/>
            <person name="Hamidou F."/>
            <person name="Sanogo M.D."/>
            <person name="Zwaenepoel A."/>
            <person name="Wallace J."/>
            <person name="Van De Peer Y."/>
            <person name="Van Deynze A."/>
        </authorList>
    </citation>
    <scope>NUCLEOTIDE SEQUENCE</scope>
    <source>
        <tissue evidence="11">Leaves</tissue>
    </source>
</reference>
<sequence>MASAVDHISGLPDELLHAILIRLPSTVQAVRTSALSRRWRGLWAHALALSFSNGPTSLLGAPRSTTPRWMPIAPSFGCLTISIDDDFPCSGDRVPRWLRFAAERLAGELSLHFGDILARYKSSPPHTPPWKEPELPVCERVTAMDLSLRHMALEIQIPAAGTFAALRALRISHVNLPASDLERAVSSQCPRLQELALSDLVFAHGLSIGELGTDSVAVEEVELSFTRMGFWLQPATHAKEGKKISQNQINPRPPFPSRVRASTTRSLLQLHATMPASLLPTTFLPHRLRRLAPAGCTTSPTAASAPSSRYDFESLLDYLSSPSVAASLTSSSPPASVPAPERRLAASYSAVPSHEWHALLRDLAASDASLPLAFALLPFLHRHRLCFPLDLLLSSLLHSLSVSGRLLPHSLLLSFPPSLTDPPSPLLLNSLLAASAAASRPAVALRLLALLREHDFLPDLASYSHLLASLLNTKDPPDAALLERLLGDLRESRLEPDASLFSDLISAFARAALPDAALELLASAQAIGLTPRSNAVTALISALGSAARVAEAEALFLEFFLAGEIKPRTRAYNALLKGYVRIGSLKNAEQVLDEMSHCGVAPDEATYSLLVDAYTRAGRWESARILLKEMEADGVKPSSYVFSRILAGFRDRGDWQKAFAVLREMHASGVRPDRHFYNVMIDTFGKYNCLGHAMDAFDRMREEGIEPDVVTWNTLIDAHCKGGRHDRAMELFKEMRESNCPPGTTTYNIMINLLGEQEHWEGVEAMLSDMKEQGLVPNIITYTTLVDVYGRSGRYKEAIDCIEAMKADGLKPSPTMYHALVNAYAQRVRKFFILWLIFYYGYESIFHNQYSSANKRPALSVLILIPTELISKAMKADGLEVSILVLNSLINAFGEDRRVVEAFSVLQFMKENGLRPDVITYTTLMKALIRVEQFDKVPVIYEEMITSGCAPDRKARAMLRSALRYMKHMRVA</sequence>
<protein>
    <recommendedName>
        <fullName evidence="13">Pentatricopeptide repeat-containing protein</fullName>
    </recommendedName>
</protein>
<feature type="repeat" description="PPR" evidence="9">
    <location>
        <begin position="638"/>
        <end position="672"/>
    </location>
</feature>
<dbReference type="GO" id="GO:0009570">
    <property type="term" value="C:chloroplast stroma"/>
    <property type="evidence" value="ECO:0007669"/>
    <property type="project" value="UniProtKB-ARBA"/>
</dbReference>
<organism evidence="11 12">
    <name type="scientific">Digitaria exilis</name>
    <dbReference type="NCBI Taxonomy" id="1010633"/>
    <lineage>
        <taxon>Eukaryota</taxon>
        <taxon>Viridiplantae</taxon>
        <taxon>Streptophyta</taxon>
        <taxon>Embryophyta</taxon>
        <taxon>Tracheophyta</taxon>
        <taxon>Spermatophyta</taxon>
        <taxon>Magnoliopsida</taxon>
        <taxon>Liliopsida</taxon>
        <taxon>Poales</taxon>
        <taxon>Poaceae</taxon>
        <taxon>PACMAD clade</taxon>
        <taxon>Panicoideae</taxon>
        <taxon>Panicodae</taxon>
        <taxon>Paniceae</taxon>
        <taxon>Anthephorinae</taxon>
        <taxon>Digitaria</taxon>
    </lineage>
</organism>
<feature type="repeat" description="PPR" evidence="9">
    <location>
        <begin position="917"/>
        <end position="951"/>
    </location>
</feature>
<dbReference type="Gene3D" id="1.25.40.10">
    <property type="entry name" value="Tetratricopeptide repeat domain"/>
    <property type="match status" value="4"/>
</dbReference>
<dbReference type="FunFam" id="1.25.40.10:FF:000947">
    <property type="entry name" value="Pentatricopeptide repeat-containing protein, chloroplastic isoform A"/>
    <property type="match status" value="1"/>
</dbReference>
<dbReference type="OrthoDB" id="185373at2759"/>
<feature type="repeat" description="PPR" evidence="9">
    <location>
        <begin position="778"/>
        <end position="812"/>
    </location>
</feature>
<dbReference type="InterPro" id="IPR036047">
    <property type="entry name" value="F-box-like_dom_sf"/>
</dbReference>
<dbReference type="InterPro" id="IPR053781">
    <property type="entry name" value="F-box_AtFBL13-like"/>
</dbReference>
<feature type="repeat" description="PPR" evidence="9">
    <location>
        <begin position="743"/>
        <end position="777"/>
    </location>
</feature>
<keyword evidence="3" id="KW-0150">Chloroplast</keyword>
<dbReference type="GO" id="GO:0006397">
    <property type="term" value="P:mRNA processing"/>
    <property type="evidence" value="ECO:0007669"/>
    <property type="project" value="UniProtKB-KW"/>
</dbReference>
<comment type="subcellular location">
    <subcellularLocation>
        <location evidence="1">Plastid</location>
        <location evidence="1">Chloroplast</location>
    </subcellularLocation>
</comment>
<evidence type="ECO:0000256" key="6">
    <source>
        <dbReference type="ARBA" id="ARBA00022737"/>
    </source>
</evidence>
<gene>
    <name evidence="11" type="ORF">HU200_054581</name>
</gene>
<comment type="similarity">
    <text evidence="2">Belongs to the PPR family. P subfamily.</text>
</comment>
<evidence type="ECO:0000256" key="3">
    <source>
        <dbReference type="ARBA" id="ARBA00022528"/>
    </source>
</evidence>
<evidence type="ECO:0000256" key="1">
    <source>
        <dbReference type="ARBA" id="ARBA00004229"/>
    </source>
</evidence>
<name>A0A835AKF8_9POAL</name>
<keyword evidence="6" id="KW-0677">Repeat</keyword>
<feature type="repeat" description="PPR" evidence="9">
    <location>
        <begin position="568"/>
        <end position="602"/>
    </location>
</feature>
<dbReference type="CDD" id="cd22160">
    <property type="entry name" value="F-box_AtFBL13-like"/>
    <property type="match status" value="1"/>
</dbReference>
<dbReference type="Pfam" id="PF13041">
    <property type="entry name" value="PPR_2"/>
    <property type="match status" value="3"/>
</dbReference>
<evidence type="ECO:0008006" key="13">
    <source>
        <dbReference type="Google" id="ProtNLM"/>
    </source>
</evidence>
<keyword evidence="5" id="KW-0507">mRNA processing</keyword>
<evidence type="ECO:0000256" key="7">
    <source>
        <dbReference type="ARBA" id="ARBA00022845"/>
    </source>
</evidence>
<dbReference type="InterPro" id="IPR011990">
    <property type="entry name" value="TPR-like_helical_dom_sf"/>
</dbReference>
<feature type="repeat" description="PPR" evidence="9">
    <location>
        <begin position="497"/>
        <end position="531"/>
    </location>
</feature>
<evidence type="ECO:0000313" key="12">
    <source>
        <dbReference type="Proteomes" id="UP000636709"/>
    </source>
</evidence>
<evidence type="ECO:0000256" key="10">
    <source>
        <dbReference type="SAM" id="MobiDB-lite"/>
    </source>
</evidence>
<feature type="repeat" description="PPR" evidence="9">
    <location>
        <begin position="603"/>
        <end position="637"/>
    </location>
</feature>
<dbReference type="PANTHER" id="PTHR47941">
    <property type="entry name" value="PENTATRICOPEPTIDE REPEAT-CONTAINING PROTEIN 3, MITOCHONDRIAL"/>
    <property type="match status" value="1"/>
</dbReference>
<keyword evidence="7" id="KW-0810">Translation regulation</keyword>
<dbReference type="Pfam" id="PF13812">
    <property type="entry name" value="PPR_3"/>
    <property type="match status" value="2"/>
</dbReference>
<dbReference type="FunFam" id="1.25.40.10:FF:001589">
    <property type="entry name" value="Pentatricopeptide repeat-containing protein, chloroplastic isoform A"/>
    <property type="match status" value="1"/>
</dbReference>
<dbReference type="NCBIfam" id="TIGR00756">
    <property type="entry name" value="PPR"/>
    <property type="match status" value="9"/>
</dbReference>
<feature type="repeat" description="PPR" evidence="9">
    <location>
        <begin position="882"/>
        <end position="916"/>
    </location>
</feature>
<comment type="caution">
    <text evidence="11">The sequence shown here is derived from an EMBL/GenBank/DDBJ whole genome shotgun (WGS) entry which is preliminary data.</text>
</comment>
<evidence type="ECO:0000256" key="5">
    <source>
        <dbReference type="ARBA" id="ARBA00022664"/>
    </source>
</evidence>
<feature type="region of interest" description="Disordered" evidence="10">
    <location>
        <begin position="239"/>
        <end position="258"/>
    </location>
</feature>
<dbReference type="PROSITE" id="PS51375">
    <property type="entry name" value="PPR"/>
    <property type="match status" value="10"/>
</dbReference>